<organism evidence="2 3">
    <name type="scientific">Methanocella paludicola (strain DSM 17711 / JCM 13418 / NBRC 101707 / SANAE)</name>
    <dbReference type="NCBI Taxonomy" id="304371"/>
    <lineage>
        <taxon>Archaea</taxon>
        <taxon>Methanobacteriati</taxon>
        <taxon>Methanobacteriota</taxon>
        <taxon>Stenosarchaea group</taxon>
        <taxon>Methanomicrobia</taxon>
        <taxon>Methanocellales</taxon>
        <taxon>Methanocellaceae</taxon>
        <taxon>Methanocella</taxon>
    </lineage>
</organism>
<feature type="compositionally biased region" description="Basic and acidic residues" evidence="1">
    <location>
        <begin position="96"/>
        <end position="116"/>
    </location>
</feature>
<dbReference type="KEGG" id="mpd:MCP_0971"/>
<feature type="compositionally biased region" description="Basic and acidic residues" evidence="1">
    <location>
        <begin position="45"/>
        <end position="67"/>
    </location>
</feature>
<gene>
    <name evidence="2" type="ordered locus">MCP_0971</name>
</gene>
<dbReference type="InParanoid" id="D1YX71"/>
<keyword evidence="3" id="KW-1185">Reference proteome</keyword>
<evidence type="ECO:0000256" key="1">
    <source>
        <dbReference type="SAM" id="MobiDB-lite"/>
    </source>
</evidence>
<evidence type="ECO:0000313" key="3">
    <source>
        <dbReference type="Proteomes" id="UP000001882"/>
    </source>
</evidence>
<dbReference type="AlphaFoldDB" id="D1YX71"/>
<proteinExistence type="predicted"/>
<sequence>MWLWGNFCRVMPAIVFFWGRLRCSWGVYMPEEKDVDKNVYSTKKPGKDIYEGIESHRESEMGEEREGGPTAPMRDLRGPVVLSSSTYTSEDESFDSAERKSPEDKKKGSEDSKLGK</sequence>
<reference evidence="2 3" key="1">
    <citation type="journal article" date="2007" name="Appl. Environ. Microbiol.">
        <title>Isolation of key methanogens for global methane emission from rice paddy fields: a novel isolate affiliated with the clone cluster rice cluster I.</title>
        <authorList>
            <person name="Sakai S."/>
            <person name="Imachi H."/>
            <person name="Sekiguchi Y."/>
            <person name="Ohashi A."/>
            <person name="Harada H."/>
            <person name="Kamagata Y."/>
        </authorList>
    </citation>
    <scope>NUCLEOTIDE SEQUENCE [LARGE SCALE GENOMIC DNA]</scope>
    <source>
        <strain evidence="3">DSM 17711 / JCM 13418 / NBRC 101707 / SANAE</strain>
    </source>
</reference>
<feature type="region of interest" description="Disordered" evidence="1">
    <location>
        <begin position="39"/>
        <end position="116"/>
    </location>
</feature>
<reference evidence="2 3" key="2">
    <citation type="journal article" date="2008" name="Int. J. Syst. Evol. Microbiol.">
        <title>Methanocella paludicola gen. nov., sp. nov., a methane-producing archaeon, the first isolate of the lineage 'Rice Cluster I', and proposal of the new archaeal order Methanocellales ord. nov.</title>
        <authorList>
            <person name="Sakai S."/>
            <person name="Imachi H."/>
            <person name="Hanada S."/>
            <person name="Ohashi A."/>
            <person name="Harada H."/>
            <person name="Kamagata Y."/>
        </authorList>
    </citation>
    <scope>NUCLEOTIDE SEQUENCE [LARGE SCALE GENOMIC DNA]</scope>
    <source>
        <strain evidence="3">DSM 17711 / JCM 13418 / NBRC 101707 / SANAE</strain>
    </source>
</reference>
<evidence type="ECO:0000313" key="2">
    <source>
        <dbReference type="EMBL" id="BAI61043.1"/>
    </source>
</evidence>
<reference evidence="3" key="3">
    <citation type="journal article" date="2011" name="PLoS ONE">
        <title>Genome sequence of a mesophilic hydrogenotrophic methanogen Methanocella paludicola, the first cultivated representative of the order Methanocellales.</title>
        <authorList>
            <person name="Sakai S."/>
            <person name="Takaki Y."/>
            <person name="Shimamura S."/>
            <person name="Sekine M."/>
            <person name="Tajima T."/>
            <person name="Kosugi H."/>
            <person name="Ichikawa N."/>
            <person name="Tasumi E."/>
            <person name="Hiraki A.T."/>
            <person name="Shimizu A."/>
            <person name="Kato Y."/>
            <person name="Nishiko R."/>
            <person name="Mori K."/>
            <person name="Fujita N."/>
            <person name="Imachi H."/>
            <person name="Takai K."/>
        </authorList>
    </citation>
    <scope>NUCLEOTIDE SEQUENCE [LARGE SCALE GENOMIC DNA]</scope>
    <source>
        <strain evidence="3">DSM 17711 / JCM 13418 / NBRC 101707 / SANAE</strain>
    </source>
</reference>
<accession>D1YX71</accession>
<protein>
    <submittedName>
        <fullName evidence="2">Uncharacterized protein</fullName>
    </submittedName>
</protein>
<dbReference type="EMBL" id="AP011532">
    <property type="protein sequence ID" value="BAI61043.1"/>
    <property type="molecule type" value="Genomic_DNA"/>
</dbReference>
<name>D1YX71_METPS</name>
<dbReference type="Proteomes" id="UP000001882">
    <property type="component" value="Chromosome"/>
</dbReference>